<keyword evidence="6" id="KW-0472">Membrane</keyword>
<organism evidence="10 11">
    <name type="scientific">Balneicella halophila</name>
    <dbReference type="NCBI Taxonomy" id="1537566"/>
    <lineage>
        <taxon>Bacteria</taxon>
        <taxon>Pseudomonadati</taxon>
        <taxon>Bacteroidota</taxon>
        <taxon>Bacteroidia</taxon>
        <taxon>Bacteroidales</taxon>
        <taxon>Balneicellaceae</taxon>
        <taxon>Balneicella</taxon>
    </lineage>
</organism>
<protein>
    <submittedName>
        <fullName evidence="10">Outer membrane protein TolC</fullName>
    </submittedName>
</protein>
<dbReference type="EMBL" id="QENZ01000005">
    <property type="protein sequence ID" value="PVX49920.1"/>
    <property type="molecule type" value="Genomic_DNA"/>
</dbReference>
<evidence type="ECO:0000256" key="9">
    <source>
        <dbReference type="SAM" id="SignalP"/>
    </source>
</evidence>
<name>A0A7L4UQA5_BALHA</name>
<dbReference type="PANTHER" id="PTHR30026">
    <property type="entry name" value="OUTER MEMBRANE PROTEIN TOLC"/>
    <property type="match status" value="1"/>
</dbReference>
<dbReference type="PANTHER" id="PTHR30026:SF20">
    <property type="entry name" value="OUTER MEMBRANE PROTEIN TOLC"/>
    <property type="match status" value="1"/>
</dbReference>
<evidence type="ECO:0000313" key="11">
    <source>
        <dbReference type="Proteomes" id="UP000251835"/>
    </source>
</evidence>
<keyword evidence="11" id="KW-1185">Reference proteome</keyword>
<dbReference type="AlphaFoldDB" id="A0A7L4UQA5"/>
<reference evidence="10 11" key="1">
    <citation type="submission" date="2018-05" db="EMBL/GenBank/DDBJ databases">
        <title>Genomic Encyclopedia of Type Strains, Phase IV (KMG-IV): sequencing the most valuable type-strain genomes for metagenomic binning, comparative biology and taxonomic classification.</title>
        <authorList>
            <person name="Goeker M."/>
        </authorList>
    </citation>
    <scope>NUCLEOTIDE SEQUENCE [LARGE SCALE GENOMIC DNA]</scope>
    <source>
        <strain evidence="10 11">DSM 28579</strain>
    </source>
</reference>
<keyword evidence="3" id="KW-0813">Transport</keyword>
<dbReference type="RefSeq" id="WP_116496780.1">
    <property type="nucleotide sequence ID" value="NZ_QENZ01000005.1"/>
</dbReference>
<gene>
    <name evidence="10" type="ORF">C7377_1559</name>
</gene>
<keyword evidence="7" id="KW-0998">Cell outer membrane</keyword>
<keyword evidence="9" id="KW-0732">Signal</keyword>
<evidence type="ECO:0000256" key="6">
    <source>
        <dbReference type="ARBA" id="ARBA00023136"/>
    </source>
</evidence>
<keyword evidence="8" id="KW-0175">Coiled coil</keyword>
<dbReference type="SUPFAM" id="SSF56954">
    <property type="entry name" value="Outer membrane efflux proteins (OEP)"/>
    <property type="match status" value="1"/>
</dbReference>
<evidence type="ECO:0000256" key="7">
    <source>
        <dbReference type="ARBA" id="ARBA00023237"/>
    </source>
</evidence>
<comment type="caution">
    <text evidence="10">The sequence shown here is derived from an EMBL/GenBank/DDBJ whole genome shotgun (WGS) entry which is preliminary data.</text>
</comment>
<sequence>MKKIFITIFIALLGTVFVVAQENSETTVKNSFTIEEATEFAKKHAYEVISTGYEMQQAKKKIWETIATGLPQVSAEANYNDNLELQTSLLPAKIFDPEAGDDAFVPVKFGQQYTSDASITATQLIFDGTYIVGLKASKVYYQLSADKMDKVKEGIQEGVMLAYYYVLAAEDNYETLKETLASSKKIYEEAKAYYEEGLREDTDADQAALSVANITAKVNEAQRSIVTARMALKYLMGLDVNSRIELESTLDQLINYVLITEQQQALDFSTHIDYRILETQLQAQQLMVKKEQATYLPTLSAFYRYGKNASTNEWNVFDKDTEWFTSSILGFKISLPVFSSGIRYSKVMQQKLALYEVENQIDQKLQEMKQNKLVAENDLATAKANYFTSEKSKQLAKKIFDKTKLKYTEGVSNSFELSQNEQQYLEAHSTHVEATLELLKANIAYEKAIGILLNE</sequence>
<evidence type="ECO:0000256" key="1">
    <source>
        <dbReference type="ARBA" id="ARBA00004442"/>
    </source>
</evidence>
<dbReference type="InterPro" id="IPR051906">
    <property type="entry name" value="TolC-like"/>
</dbReference>
<keyword evidence="4" id="KW-1134">Transmembrane beta strand</keyword>
<feature type="chain" id="PRO_5029595789" evidence="9">
    <location>
        <begin position="21"/>
        <end position="455"/>
    </location>
</feature>
<evidence type="ECO:0000256" key="3">
    <source>
        <dbReference type="ARBA" id="ARBA00022448"/>
    </source>
</evidence>
<dbReference type="GO" id="GO:0015562">
    <property type="term" value="F:efflux transmembrane transporter activity"/>
    <property type="evidence" value="ECO:0007669"/>
    <property type="project" value="InterPro"/>
</dbReference>
<feature type="coiled-coil region" evidence="8">
    <location>
        <begin position="358"/>
        <end position="385"/>
    </location>
</feature>
<dbReference type="Pfam" id="PF02321">
    <property type="entry name" value="OEP"/>
    <property type="match status" value="2"/>
</dbReference>
<evidence type="ECO:0000256" key="8">
    <source>
        <dbReference type="SAM" id="Coils"/>
    </source>
</evidence>
<dbReference type="OrthoDB" id="367883at2"/>
<dbReference type="Proteomes" id="UP000251835">
    <property type="component" value="Unassembled WGS sequence"/>
</dbReference>
<keyword evidence="5" id="KW-0812">Transmembrane</keyword>
<evidence type="ECO:0000256" key="2">
    <source>
        <dbReference type="ARBA" id="ARBA00007613"/>
    </source>
</evidence>
<dbReference type="GO" id="GO:0015288">
    <property type="term" value="F:porin activity"/>
    <property type="evidence" value="ECO:0007669"/>
    <property type="project" value="TreeGrafter"/>
</dbReference>
<dbReference type="GO" id="GO:0009279">
    <property type="term" value="C:cell outer membrane"/>
    <property type="evidence" value="ECO:0007669"/>
    <property type="project" value="UniProtKB-SubCell"/>
</dbReference>
<evidence type="ECO:0000313" key="10">
    <source>
        <dbReference type="EMBL" id="PVX49920.1"/>
    </source>
</evidence>
<dbReference type="Gene3D" id="1.20.1600.10">
    <property type="entry name" value="Outer membrane efflux proteins (OEP)"/>
    <property type="match status" value="1"/>
</dbReference>
<accession>A0A7L4UQA5</accession>
<feature type="signal peptide" evidence="9">
    <location>
        <begin position="1"/>
        <end position="20"/>
    </location>
</feature>
<evidence type="ECO:0000256" key="5">
    <source>
        <dbReference type="ARBA" id="ARBA00022692"/>
    </source>
</evidence>
<dbReference type="InterPro" id="IPR003423">
    <property type="entry name" value="OMP_efflux"/>
</dbReference>
<evidence type="ECO:0000256" key="4">
    <source>
        <dbReference type="ARBA" id="ARBA00022452"/>
    </source>
</evidence>
<proteinExistence type="inferred from homology"/>
<comment type="similarity">
    <text evidence="2">Belongs to the outer membrane factor (OMF) (TC 1.B.17) family.</text>
</comment>
<comment type="subcellular location">
    <subcellularLocation>
        <location evidence="1">Cell outer membrane</location>
    </subcellularLocation>
</comment>
<dbReference type="GO" id="GO:1990281">
    <property type="term" value="C:efflux pump complex"/>
    <property type="evidence" value="ECO:0007669"/>
    <property type="project" value="TreeGrafter"/>
</dbReference>